<keyword evidence="2" id="KW-1185">Reference proteome</keyword>
<dbReference type="AlphaFoldDB" id="A0A6H5HS86"/>
<proteinExistence type="predicted"/>
<name>A0A6H5HS86_9HEMI</name>
<evidence type="ECO:0000313" key="1">
    <source>
        <dbReference type="EMBL" id="CAB0017710.1"/>
    </source>
</evidence>
<sequence>MERLRPVDAGSETDGVHLYAELERLGKQWYNAVKSDLSEFPFFNSTKAAGMAIYGVGIPAIATGHRHSCIRRLYPRANRENDRFFYLQTSITALQNPYQHKVNPESPISTEMRIQSATLFTRSCNQSRLIEQLPSALPVFCVDQSVQFPVLIAKRRESEIVYDSGEAKLMSIVNRYNIDGILFRCRSNHHV</sequence>
<protein>
    <submittedName>
        <fullName evidence="1">Uncharacterized protein</fullName>
    </submittedName>
</protein>
<reference evidence="1 2" key="1">
    <citation type="submission" date="2020-02" db="EMBL/GenBank/DDBJ databases">
        <authorList>
            <person name="Ferguson B K."/>
        </authorList>
    </citation>
    <scope>NUCLEOTIDE SEQUENCE [LARGE SCALE GENOMIC DNA]</scope>
</reference>
<dbReference type="EMBL" id="CADCXU010031875">
    <property type="protein sequence ID" value="CAB0017710.1"/>
    <property type="molecule type" value="Genomic_DNA"/>
</dbReference>
<dbReference type="Proteomes" id="UP000479000">
    <property type="component" value="Unassembled WGS sequence"/>
</dbReference>
<gene>
    <name evidence="1" type="ORF">NTEN_LOCUS21666</name>
</gene>
<accession>A0A6H5HS86</accession>
<organism evidence="1 2">
    <name type="scientific">Nesidiocoris tenuis</name>
    <dbReference type="NCBI Taxonomy" id="355587"/>
    <lineage>
        <taxon>Eukaryota</taxon>
        <taxon>Metazoa</taxon>
        <taxon>Ecdysozoa</taxon>
        <taxon>Arthropoda</taxon>
        <taxon>Hexapoda</taxon>
        <taxon>Insecta</taxon>
        <taxon>Pterygota</taxon>
        <taxon>Neoptera</taxon>
        <taxon>Paraneoptera</taxon>
        <taxon>Hemiptera</taxon>
        <taxon>Heteroptera</taxon>
        <taxon>Panheteroptera</taxon>
        <taxon>Cimicomorpha</taxon>
        <taxon>Miridae</taxon>
        <taxon>Dicyphina</taxon>
        <taxon>Nesidiocoris</taxon>
    </lineage>
</organism>
<evidence type="ECO:0000313" key="2">
    <source>
        <dbReference type="Proteomes" id="UP000479000"/>
    </source>
</evidence>